<dbReference type="AlphaFoldDB" id="A0A501WPR4"/>
<feature type="transmembrane region" description="Helical" evidence="2">
    <location>
        <begin position="162"/>
        <end position="186"/>
    </location>
</feature>
<accession>A0A501WPR4</accession>
<comment type="caution">
    <text evidence="3">The sequence shown here is derived from an EMBL/GenBank/DDBJ whole genome shotgun (WGS) entry which is preliminary data.</text>
</comment>
<proteinExistence type="predicted"/>
<dbReference type="Proteomes" id="UP000315901">
    <property type="component" value="Unassembled WGS sequence"/>
</dbReference>
<sequence>MAQFGEIICYNFETNAGLIREVFKDGTSFLYPVRKENFEERFKVKIGKVVIFYAEDRDGTGFLQAVNIRPDKLGVHKMSEVDAATPSSAVKSTVVRKTPRPKKRKPKTQSPDEIQDQLLRSQGKLKCPSCGGVVRPHIIGLHGGRIRQVCPLCTKAINETSALYKLSIFILLALVFFMISGGARLFN</sequence>
<gene>
    <name evidence="3" type="ORF">FJM67_12575</name>
</gene>
<keyword evidence="2" id="KW-1133">Transmembrane helix</keyword>
<evidence type="ECO:0000256" key="1">
    <source>
        <dbReference type="SAM" id="MobiDB-lite"/>
    </source>
</evidence>
<dbReference type="OrthoDB" id="5600385at2"/>
<feature type="compositionally biased region" description="Basic residues" evidence="1">
    <location>
        <begin position="97"/>
        <end position="107"/>
    </location>
</feature>
<keyword evidence="2" id="KW-0812">Transmembrane</keyword>
<dbReference type="RefSeq" id="WP_140589795.1">
    <property type="nucleotide sequence ID" value="NZ_VFRR01000027.1"/>
</dbReference>
<keyword evidence="2" id="KW-0472">Membrane</keyword>
<name>A0A501WPR4_9GAMM</name>
<evidence type="ECO:0000313" key="4">
    <source>
        <dbReference type="Proteomes" id="UP000315901"/>
    </source>
</evidence>
<evidence type="ECO:0000313" key="3">
    <source>
        <dbReference type="EMBL" id="TPE49021.1"/>
    </source>
</evidence>
<reference evidence="3 4" key="1">
    <citation type="submission" date="2019-06" db="EMBL/GenBank/DDBJ databases">
        <title>A novel bacterium of genus Marinomonas, isolated from coastal sand.</title>
        <authorList>
            <person name="Huang H."/>
            <person name="Mo K."/>
            <person name="Hu Y."/>
        </authorList>
    </citation>
    <scope>NUCLEOTIDE SEQUENCE [LARGE SCALE GENOMIC DNA]</scope>
    <source>
        <strain evidence="3 4">HB171799</strain>
    </source>
</reference>
<evidence type="ECO:0000256" key="2">
    <source>
        <dbReference type="SAM" id="Phobius"/>
    </source>
</evidence>
<feature type="region of interest" description="Disordered" evidence="1">
    <location>
        <begin position="84"/>
        <end position="112"/>
    </location>
</feature>
<dbReference type="EMBL" id="VFRR01000027">
    <property type="protein sequence ID" value="TPE49021.1"/>
    <property type="molecule type" value="Genomic_DNA"/>
</dbReference>
<keyword evidence="4" id="KW-1185">Reference proteome</keyword>
<organism evidence="3 4">
    <name type="scientific">Maribrevibacterium harenarium</name>
    <dbReference type="NCBI Taxonomy" id="2589817"/>
    <lineage>
        <taxon>Bacteria</taxon>
        <taxon>Pseudomonadati</taxon>
        <taxon>Pseudomonadota</taxon>
        <taxon>Gammaproteobacteria</taxon>
        <taxon>Oceanospirillales</taxon>
        <taxon>Oceanospirillaceae</taxon>
        <taxon>Maribrevibacterium</taxon>
    </lineage>
</organism>
<protein>
    <submittedName>
        <fullName evidence="3">Uncharacterized protein</fullName>
    </submittedName>
</protein>